<feature type="non-terminal residue" evidence="6">
    <location>
        <position position="1"/>
    </location>
</feature>
<feature type="transmembrane region" description="Helical" evidence="5">
    <location>
        <begin position="34"/>
        <end position="55"/>
    </location>
</feature>
<dbReference type="Pfam" id="PF02659">
    <property type="entry name" value="Mntp"/>
    <property type="match status" value="1"/>
</dbReference>
<feature type="transmembrane region" description="Helical" evidence="5">
    <location>
        <begin position="6"/>
        <end position="27"/>
    </location>
</feature>
<comment type="caution">
    <text evidence="6">The sequence shown here is derived from an EMBL/GenBank/DDBJ whole genome shotgun (WGS) entry which is preliminary data.</text>
</comment>
<dbReference type="EMBL" id="NUHO01000016">
    <property type="protein sequence ID" value="PGM97233.1"/>
    <property type="molecule type" value="Genomic_DNA"/>
</dbReference>
<protein>
    <recommendedName>
        <fullName evidence="8">Manganese efflux pump</fullName>
    </recommendedName>
</protein>
<evidence type="ECO:0000256" key="5">
    <source>
        <dbReference type="SAM" id="Phobius"/>
    </source>
</evidence>
<proteinExistence type="predicted"/>
<evidence type="ECO:0000256" key="3">
    <source>
        <dbReference type="ARBA" id="ARBA00022989"/>
    </source>
</evidence>
<evidence type="ECO:0000313" key="6">
    <source>
        <dbReference type="EMBL" id="PGM97233.1"/>
    </source>
</evidence>
<dbReference type="Proteomes" id="UP000222054">
    <property type="component" value="Unassembled WGS sequence"/>
</dbReference>
<evidence type="ECO:0000256" key="2">
    <source>
        <dbReference type="ARBA" id="ARBA00022692"/>
    </source>
</evidence>
<organism evidence="6 7">
    <name type="scientific">Bacillus cereus</name>
    <dbReference type="NCBI Taxonomy" id="1396"/>
    <lineage>
        <taxon>Bacteria</taxon>
        <taxon>Bacillati</taxon>
        <taxon>Bacillota</taxon>
        <taxon>Bacilli</taxon>
        <taxon>Bacillales</taxon>
        <taxon>Bacillaceae</taxon>
        <taxon>Bacillus</taxon>
        <taxon>Bacillus cereus group</taxon>
    </lineage>
</organism>
<dbReference type="InterPro" id="IPR003810">
    <property type="entry name" value="Mntp/YtaF"/>
</dbReference>
<dbReference type="RefSeq" id="WP_180235344.1">
    <property type="nucleotide sequence ID" value="NZ_NUHO01000016.1"/>
</dbReference>
<gene>
    <name evidence="6" type="ORF">CN958_03045</name>
</gene>
<keyword evidence="3 5" id="KW-1133">Transmembrane helix</keyword>
<name>A0A2B9EBH6_BACCE</name>
<keyword evidence="1" id="KW-1003">Cell membrane</keyword>
<accession>A0A2B9EBH6</accession>
<evidence type="ECO:0008006" key="8">
    <source>
        <dbReference type="Google" id="ProtNLM"/>
    </source>
</evidence>
<sequence>SIGLLTITILLFGFVSMLLAWIGLLIGRHAKDVLGTYGEIVGGIILVGFGLYILFPI</sequence>
<reference evidence="6 7" key="1">
    <citation type="submission" date="2017-09" db="EMBL/GenBank/DDBJ databases">
        <title>Large-scale bioinformatics analysis of Bacillus genomes uncovers conserved roles of natural products in bacterial physiology.</title>
        <authorList>
            <consortium name="Agbiome Team Llc"/>
            <person name="Bleich R.M."/>
            <person name="Grubbs K.J."/>
            <person name="Santa Maria K.C."/>
            <person name="Allen S.E."/>
            <person name="Farag S."/>
            <person name="Shank E.A."/>
            <person name="Bowers A."/>
        </authorList>
    </citation>
    <scope>NUCLEOTIDE SEQUENCE [LARGE SCALE GENOMIC DNA]</scope>
    <source>
        <strain evidence="6 7">AFS053130</strain>
    </source>
</reference>
<evidence type="ECO:0000256" key="1">
    <source>
        <dbReference type="ARBA" id="ARBA00022475"/>
    </source>
</evidence>
<dbReference type="AlphaFoldDB" id="A0A2B9EBH6"/>
<keyword evidence="2 5" id="KW-0812">Transmembrane</keyword>
<keyword evidence="4 5" id="KW-0472">Membrane</keyword>
<evidence type="ECO:0000313" key="7">
    <source>
        <dbReference type="Proteomes" id="UP000222054"/>
    </source>
</evidence>
<evidence type="ECO:0000256" key="4">
    <source>
        <dbReference type="ARBA" id="ARBA00023136"/>
    </source>
</evidence>